<name>X0YM70_9ZZZZ</name>
<comment type="caution">
    <text evidence="2">The sequence shown here is derived from an EMBL/GenBank/DDBJ whole genome shotgun (WGS) entry which is preliminary data.</text>
</comment>
<sequence>ALSIIRFRTPIKEPEEVGFIMLVIASSIVCATFNFHFLVILYVLTVLTLCILRGAKAFAGGRGDGMAIVVLGGKDTAAAMQSVEDRVDQHTRNCLLESTSSKGGAVSMQFSFSGLKTSPAALQTEIEQAGDIQSVNIFFNRPGSVV</sequence>
<feature type="transmembrane region" description="Helical" evidence="1">
    <location>
        <begin position="19"/>
        <end position="52"/>
    </location>
</feature>
<dbReference type="AlphaFoldDB" id="X0YM70"/>
<keyword evidence="1" id="KW-1133">Transmembrane helix</keyword>
<feature type="non-terminal residue" evidence="2">
    <location>
        <position position="1"/>
    </location>
</feature>
<dbReference type="EMBL" id="BARS01051713">
    <property type="protein sequence ID" value="GAG48042.1"/>
    <property type="molecule type" value="Genomic_DNA"/>
</dbReference>
<gene>
    <name evidence="2" type="ORF">S01H1_76974</name>
</gene>
<evidence type="ECO:0000313" key="2">
    <source>
        <dbReference type="EMBL" id="GAG48042.1"/>
    </source>
</evidence>
<proteinExistence type="predicted"/>
<keyword evidence="1" id="KW-0472">Membrane</keyword>
<organism evidence="2">
    <name type="scientific">marine sediment metagenome</name>
    <dbReference type="NCBI Taxonomy" id="412755"/>
    <lineage>
        <taxon>unclassified sequences</taxon>
        <taxon>metagenomes</taxon>
        <taxon>ecological metagenomes</taxon>
    </lineage>
</organism>
<protein>
    <recommendedName>
        <fullName evidence="3">DUF4956 domain-containing protein</fullName>
    </recommendedName>
</protein>
<keyword evidence="1" id="KW-0812">Transmembrane</keyword>
<evidence type="ECO:0000256" key="1">
    <source>
        <dbReference type="SAM" id="Phobius"/>
    </source>
</evidence>
<evidence type="ECO:0008006" key="3">
    <source>
        <dbReference type="Google" id="ProtNLM"/>
    </source>
</evidence>
<accession>X0YM70</accession>
<reference evidence="2" key="1">
    <citation type="journal article" date="2014" name="Front. Microbiol.">
        <title>High frequency of phylogenetically diverse reductive dehalogenase-homologous genes in deep subseafloor sedimentary metagenomes.</title>
        <authorList>
            <person name="Kawai M."/>
            <person name="Futagami T."/>
            <person name="Toyoda A."/>
            <person name="Takaki Y."/>
            <person name="Nishi S."/>
            <person name="Hori S."/>
            <person name="Arai W."/>
            <person name="Tsubouchi T."/>
            <person name="Morono Y."/>
            <person name="Uchiyama I."/>
            <person name="Ito T."/>
            <person name="Fujiyama A."/>
            <person name="Inagaki F."/>
            <person name="Takami H."/>
        </authorList>
    </citation>
    <scope>NUCLEOTIDE SEQUENCE</scope>
    <source>
        <strain evidence="2">Expedition CK06-06</strain>
    </source>
</reference>